<dbReference type="Proteomes" id="UP000243374">
    <property type="component" value="Unassembled WGS sequence"/>
</dbReference>
<dbReference type="EMBL" id="FOSF01000098">
    <property type="protein sequence ID" value="SFK52153.1"/>
    <property type="molecule type" value="Genomic_DNA"/>
</dbReference>
<reference evidence="6 7" key="1">
    <citation type="submission" date="2016-10" db="EMBL/GenBank/DDBJ databases">
        <authorList>
            <person name="Varghese N."/>
            <person name="Submissions S."/>
        </authorList>
    </citation>
    <scope>NUCLEOTIDE SEQUENCE [LARGE SCALE GENOMIC DNA]</scope>
    <source>
        <strain evidence="6 7">22B</strain>
    </source>
</reference>
<dbReference type="OrthoDB" id="5319803at2"/>
<feature type="domain" description="HTH merR-type" evidence="5">
    <location>
        <begin position="1"/>
        <end position="48"/>
    </location>
</feature>
<keyword evidence="3" id="KW-0233">DNA recombination</keyword>
<keyword evidence="1" id="KW-0229">DNA integration</keyword>
<dbReference type="SUPFAM" id="SSF46955">
    <property type="entry name" value="Putative DNA-binding domain"/>
    <property type="match status" value="1"/>
</dbReference>
<dbReference type="NCBIfam" id="NF033518">
    <property type="entry name" value="transpos_IS607"/>
    <property type="match status" value="1"/>
</dbReference>
<dbReference type="GO" id="GO:0006355">
    <property type="term" value="P:regulation of DNA-templated transcription"/>
    <property type="evidence" value="ECO:0007669"/>
    <property type="project" value="InterPro"/>
</dbReference>
<proteinExistence type="predicted"/>
<dbReference type="AlphaFoldDB" id="A0A662ZD14"/>
<evidence type="ECO:0000256" key="2">
    <source>
        <dbReference type="ARBA" id="ARBA00023125"/>
    </source>
</evidence>
<dbReference type="Gene3D" id="1.10.1660.10">
    <property type="match status" value="1"/>
</dbReference>
<evidence type="ECO:0000256" key="1">
    <source>
        <dbReference type="ARBA" id="ARBA00022908"/>
    </source>
</evidence>
<dbReference type="Gene3D" id="3.40.50.1390">
    <property type="entry name" value="Resolvase, N-terminal catalytic domain"/>
    <property type="match status" value="1"/>
</dbReference>
<evidence type="ECO:0000313" key="6">
    <source>
        <dbReference type="EMBL" id="SFK52153.1"/>
    </source>
</evidence>
<organism evidence="6 7">
    <name type="scientific">Succinivibrio dextrinosolvens</name>
    <dbReference type="NCBI Taxonomy" id="83771"/>
    <lineage>
        <taxon>Bacteria</taxon>
        <taxon>Pseudomonadati</taxon>
        <taxon>Pseudomonadota</taxon>
        <taxon>Gammaproteobacteria</taxon>
        <taxon>Aeromonadales</taxon>
        <taxon>Succinivibrionaceae</taxon>
        <taxon>Succinivibrio</taxon>
    </lineage>
</organism>
<name>A0A662ZD14_9GAMM</name>
<dbReference type="PANTHER" id="PTHR36172">
    <property type="match status" value="1"/>
</dbReference>
<gene>
    <name evidence="6" type="ORF">SAMN04487865_10982</name>
</gene>
<dbReference type="InterPro" id="IPR048046">
    <property type="entry name" value="Transpos_IS607"/>
</dbReference>
<sequence>MNKIIPIGQAAKILGVHVQTLRNWEKSGKLKPDSISPGGTRRYSLEHILSLSGMSLPVQTDNRYTVAYARVSSRDQKKDLKRQAQVLELYCAEHGYEYEMITDLGSGMNYYKKGLTSLINKILNNEVMAPTRSDHYLKSVEA</sequence>
<evidence type="ECO:0000256" key="3">
    <source>
        <dbReference type="ARBA" id="ARBA00023172"/>
    </source>
</evidence>
<dbReference type="GO" id="GO:0003677">
    <property type="term" value="F:DNA binding"/>
    <property type="evidence" value="ECO:0007669"/>
    <property type="project" value="UniProtKB-KW"/>
</dbReference>
<dbReference type="CDD" id="cd04761">
    <property type="entry name" value="HTH_MerR-SF"/>
    <property type="match status" value="1"/>
</dbReference>
<dbReference type="InterPro" id="IPR036162">
    <property type="entry name" value="Resolvase-like_N_sf"/>
</dbReference>
<dbReference type="RefSeq" id="WP_074841850.1">
    <property type="nucleotide sequence ID" value="NZ_CP047056.1"/>
</dbReference>
<dbReference type="InterPro" id="IPR051491">
    <property type="entry name" value="Recombinase/Transposase-rel"/>
</dbReference>
<evidence type="ECO:0000256" key="4">
    <source>
        <dbReference type="PROSITE-ProRule" id="PRU10137"/>
    </source>
</evidence>
<dbReference type="InterPro" id="IPR009061">
    <property type="entry name" value="DNA-bd_dom_put_sf"/>
</dbReference>
<evidence type="ECO:0000259" key="5">
    <source>
        <dbReference type="PROSITE" id="PS50937"/>
    </source>
</evidence>
<dbReference type="InterPro" id="IPR000551">
    <property type="entry name" value="MerR-type_HTH_dom"/>
</dbReference>
<dbReference type="PANTHER" id="PTHR36172:SF1">
    <property type="entry name" value="RESOLVASE-RELATED"/>
    <property type="match status" value="1"/>
</dbReference>
<evidence type="ECO:0000313" key="7">
    <source>
        <dbReference type="Proteomes" id="UP000243374"/>
    </source>
</evidence>
<dbReference type="PROSITE" id="PS00397">
    <property type="entry name" value="RECOMBINASES_1"/>
    <property type="match status" value="1"/>
</dbReference>
<keyword evidence="2" id="KW-0238">DNA-binding</keyword>
<keyword evidence="7" id="KW-1185">Reference proteome</keyword>
<dbReference type="GO" id="GO:0015074">
    <property type="term" value="P:DNA integration"/>
    <property type="evidence" value="ECO:0007669"/>
    <property type="project" value="UniProtKB-KW"/>
</dbReference>
<dbReference type="Pfam" id="PF00376">
    <property type="entry name" value="MerR"/>
    <property type="match status" value="1"/>
</dbReference>
<accession>A0A662ZD14</accession>
<dbReference type="GO" id="GO:0000150">
    <property type="term" value="F:DNA strand exchange activity"/>
    <property type="evidence" value="ECO:0007669"/>
    <property type="project" value="InterPro"/>
</dbReference>
<dbReference type="SMART" id="SM00422">
    <property type="entry name" value="HTH_MERR"/>
    <property type="match status" value="1"/>
</dbReference>
<protein>
    <submittedName>
        <fullName evidence="6">Resolvase, N terminal domain</fullName>
    </submittedName>
</protein>
<dbReference type="Pfam" id="PF00239">
    <property type="entry name" value="Resolvase"/>
    <property type="match status" value="1"/>
</dbReference>
<dbReference type="InterPro" id="IPR006118">
    <property type="entry name" value="Recombinase_CS"/>
</dbReference>
<dbReference type="InterPro" id="IPR006119">
    <property type="entry name" value="Resolv_N"/>
</dbReference>
<dbReference type="PROSITE" id="PS50937">
    <property type="entry name" value="HTH_MERR_2"/>
    <property type="match status" value="1"/>
</dbReference>
<feature type="active site" description="O-(5'-phospho-DNA)-serine intermediate" evidence="4">
    <location>
        <position position="72"/>
    </location>
</feature>